<dbReference type="Pfam" id="PF01408">
    <property type="entry name" value="GFO_IDH_MocA"/>
    <property type="match status" value="1"/>
</dbReference>
<dbReference type="InterPro" id="IPR000683">
    <property type="entry name" value="Gfo/Idh/MocA-like_OxRdtase_N"/>
</dbReference>
<dbReference type="RefSeq" id="WP_123742125.1">
    <property type="nucleotide sequence ID" value="NZ_RJKM01000001.1"/>
</dbReference>
<dbReference type="Gene3D" id="3.40.50.720">
    <property type="entry name" value="NAD(P)-binding Rossmann-like Domain"/>
    <property type="match status" value="1"/>
</dbReference>
<dbReference type="Proteomes" id="UP000268727">
    <property type="component" value="Unassembled WGS sequence"/>
</dbReference>
<accession>A0A3N1H0S4</accession>
<dbReference type="Gene3D" id="3.30.360.10">
    <property type="entry name" value="Dihydrodipicolinate Reductase, domain 2"/>
    <property type="match status" value="1"/>
</dbReference>
<feature type="domain" description="GFO/IDH/MocA-like oxidoreductase" evidence="2">
    <location>
        <begin position="135"/>
        <end position="251"/>
    </location>
</feature>
<protein>
    <submittedName>
        <fullName evidence="3">Putative dehydrogenase</fullName>
    </submittedName>
</protein>
<dbReference type="AlphaFoldDB" id="A0A3N1H0S4"/>
<dbReference type="SUPFAM" id="SSF55347">
    <property type="entry name" value="Glyceraldehyde-3-phosphate dehydrogenase-like, C-terminal domain"/>
    <property type="match status" value="1"/>
</dbReference>
<evidence type="ECO:0000259" key="2">
    <source>
        <dbReference type="Pfam" id="PF22725"/>
    </source>
</evidence>
<feature type="domain" description="Gfo/Idh/MocA-like oxidoreductase N-terminal" evidence="1">
    <location>
        <begin position="8"/>
        <end position="120"/>
    </location>
</feature>
<name>A0A3N1H0S4_9PSEU</name>
<proteinExistence type="predicted"/>
<gene>
    <name evidence="3" type="ORF">EDD40_1346</name>
</gene>
<dbReference type="GO" id="GO:0000166">
    <property type="term" value="F:nucleotide binding"/>
    <property type="evidence" value="ECO:0007669"/>
    <property type="project" value="InterPro"/>
</dbReference>
<dbReference type="InterPro" id="IPR036291">
    <property type="entry name" value="NAD(P)-bd_dom_sf"/>
</dbReference>
<dbReference type="InterPro" id="IPR055170">
    <property type="entry name" value="GFO_IDH_MocA-like_dom"/>
</dbReference>
<dbReference type="InterPro" id="IPR052515">
    <property type="entry name" value="Gfo/Idh/MocA_Oxidoreductase"/>
</dbReference>
<evidence type="ECO:0000259" key="1">
    <source>
        <dbReference type="Pfam" id="PF01408"/>
    </source>
</evidence>
<dbReference type="PANTHER" id="PTHR43249:SF1">
    <property type="entry name" value="D-GLUCOSIDE 3-DEHYDROGENASE"/>
    <property type="match status" value="1"/>
</dbReference>
<evidence type="ECO:0000313" key="3">
    <source>
        <dbReference type="EMBL" id="ROP36084.1"/>
    </source>
</evidence>
<dbReference type="Pfam" id="PF22725">
    <property type="entry name" value="GFO_IDH_MocA_C3"/>
    <property type="match status" value="1"/>
</dbReference>
<dbReference type="EMBL" id="RJKM01000001">
    <property type="protein sequence ID" value="ROP36084.1"/>
    <property type="molecule type" value="Genomic_DNA"/>
</dbReference>
<organism evidence="3 4">
    <name type="scientific">Saccharothrix texasensis</name>
    <dbReference type="NCBI Taxonomy" id="103734"/>
    <lineage>
        <taxon>Bacteria</taxon>
        <taxon>Bacillati</taxon>
        <taxon>Actinomycetota</taxon>
        <taxon>Actinomycetes</taxon>
        <taxon>Pseudonocardiales</taxon>
        <taxon>Pseudonocardiaceae</taxon>
        <taxon>Saccharothrix</taxon>
    </lineage>
</organism>
<evidence type="ECO:0000313" key="4">
    <source>
        <dbReference type="Proteomes" id="UP000268727"/>
    </source>
</evidence>
<dbReference type="SUPFAM" id="SSF51735">
    <property type="entry name" value="NAD(P)-binding Rossmann-fold domains"/>
    <property type="match status" value="1"/>
</dbReference>
<comment type="caution">
    <text evidence="3">The sequence shown here is derived from an EMBL/GenBank/DDBJ whole genome shotgun (WGS) entry which is preliminary data.</text>
</comment>
<keyword evidence="4" id="KW-1185">Reference proteome</keyword>
<dbReference type="OrthoDB" id="9815825at2"/>
<sequence length="365" mass="38259">MTSRSYTCAIVGTGAIAGAHAEAIAQLAGRARLVGAVDVDVDRAAAFAASWDVPAYPTPAALLQDGRPDLVHVCTPPGTHLPLALECLAAGAVPVVEKPPVLSLAGVDRLRAAEEATGVPMATVFQHRFGSGAVRLRRLVAEGALGRPLVASASTLWFRDDDYFAVPWRGKWELEGGGPTMGHGIHQFDLLLSILGPWRSVTAIAARQARPTDTEDVSAALVRFESGAVATVVNSLVSPRQTSQLRFDFERATVDLEHLYGYTDAHWTFTAAPTAPDVASAWDSGPTDTPSGHTAQLAAVLDALDTGGTPPVSTADTRMTMEFVAAVYASAFTGGTVEQGEITDGHPFYDSMAGTGAPWPTTSSR</sequence>
<reference evidence="3 4" key="1">
    <citation type="submission" date="2018-11" db="EMBL/GenBank/DDBJ databases">
        <title>Sequencing the genomes of 1000 actinobacteria strains.</title>
        <authorList>
            <person name="Klenk H.-P."/>
        </authorList>
    </citation>
    <scope>NUCLEOTIDE SEQUENCE [LARGE SCALE GENOMIC DNA]</scope>
    <source>
        <strain evidence="3 4">DSM 44231</strain>
    </source>
</reference>
<dbReference type="PANTHER" id="PTHR43249">
    <property type="entry name" value="UDP-N-ACETYL-2-AMINO-2-DEOXY-D-GLUCURONATE OXIDASE"/>
    <property type="match status" value="1"/>
</dbReference>